<comment type="subcellular location">
    <subcellularLocation>
        <location evidence="3">Cytoplasm</location>
    </subcellularLocation>
</comment>
<dbReference type="HAMAP" id="MF_01385">
    <property type="entry name" value="UreF"/>
    <property type="match status" value="1"/>
</dbReference>
<evidence type="ECO:0000256" key="2">
    <source>
        <dbReference type="ARBA" id="ARBA00023186"/>
    </source>
</evidence>
<evidence type="ECO:0000313" key="5">
    <source>
        <dbReference type="Proteomes" id="UP000004291"/>
    </source>
</evidence>
<dbReference type="eggNOG" id="COG0830">
    <property type="taxonomic scope" value="Bacteria"/>
</dbReference>
<comment type="function">
    <text evidence="3">Required for maturation of urease via the functional incorporation of the urease nickel metallocenter.</text>
</comment>
<evidence type="ECO:0000313" key="4">
    <source>
        <dbReference type="EMBL" id="EDQ32044.1"/>
    </source>
</evidence>
<dbReference type="InterPro" id="IPR038277">
    <property type="entry name" value="UreF_sf"/>
</dbReference>
<dbReference type="EMBL" id="ABIA03000002">
    <property type="protein sequence ID" value="EDQ32044.1"/>
    <property type="molecule type" value="Genomic_DNA"/>
</dbReference>
<evidence type="ECO:0000256" key="3">
    <source>
        <dbReference type="HAMAP-Rule" id="MF_01385"/>
    </source>
</evidence>
<dbReference type="PANTHER" id="PTHR33620">
    <property type="entry name" value="UREASE ACCESSORY PROTEIN F"/>
    <property type="match status" value="1"/>
</dbReference>
<dbReference type="PIRSF" id="PIRSF009467">
    <property type="entry name" value="Ureas_acces_UreF"/>
    <property type="match status" value="1"/>
</dbReference>
<keyword evidence="1 3" id="KW-0996">Nickel insertion</keyword>
<gene>
    <name evidence="3" type="primary">ureF</name>
    <name evidence="4" type="ORF">HPDFL43_03004</name>
</gene>
<dbReference type="GO" id="GO:0005737">
    <property type="term" value="C:cytoplasm"/>
    <property type="evidence" value="ECO:0007669"/>
    <property type="project" value="UniProtKB-SubCell"/>
</dbReference>
<dbReference type="Proteomes" id="UP000004291">
    <property type="component" value="Chromosome"/>
</dbReference>
<dbReference type="STRING" id="411684.HPDFL43_03004"/>
<comment type="similarity">
    <text evidence="3">Belongs to the UreF family.</text>
</comment>
<keyword evidence="5" id="KW-1185">Reference proteome</keyword>
<dbReference type="AlphaFoldDB" id="A9DDC2"/>
<dbReference type="GO" id="GO:0016151">
    <property type="term" value="F:nickel cation binding"/>
    <property type="evidence" value="ECO:0007669"/>
    <property type="project" value="UniProtKB-UniRule"/>
</dbReference>
<organism evidence="4 5">
    <name type="scientific">Hoeflea phototrophica (strain DSM 17068 / NCIMB 14078 / DFL-43)</name>
    <dbReference type="NCBI Taxonomy" id="411684"/>
    <lineage>
        <taxon>Bacteria</taxon>
        <taxon>Pseudomonadati</taxon>
        <taxon>Pseudomonadota</taxon>
        <taxon>Alphaproteobacteria</taxon>
        <taxon>Hyphomicrobiales</taxon>
        <taxon>Rhizobiaceae</taxon>
        <taxon>Hoeflea</taxon>
    </lineage>
</organism>
<accession>A9DDC2</accession>
<dbReference type="RefSeq" id="WP_007196392.1">
    <property type="nucleotide sequence ID" value="NZ_CM002917.1"/>
</dbReference>
<dbReference type="InterPro" id="IPR002639">
    <property type="entry name" value="UreF"/>
</dbReference>
<dbReference type="Pfam" id="PF01730">
    <property type="entry name" value="UreF"/>
    <property type="match status" value="1"/>
</dbReference>
<comment type="subunit">
    <text evidence="3">UreD, UreF and UreG form a complex that acts as a GTP-hydrolysis-dependent molecular chaperone, activating the urease apoprotein by helping to assemble the nickel containing metallocenter of UreC. The UreE protein probably delivers the nickel.</text>
</comment>
<evidence type="ECO:0000256" key="1">
    <source>
        <dbReference type="ARBA" id="ARBA00022988"/>
    </source>
</evidence>
<dbReference type="OrthoDB" id="9798772at2"/>
<name>A9DDC2_HOEPD</name>
<protein>
    <recommendedName>
        <fullName evidence="3">Urease accessory protein UreF</fullName>
    </recommendedName>
</protein>
<reference evidence="4 5" key="2">
    <citation type="submission" date="2012-06" db="EMBL/GenBank/DDBJ databases">
        <authorList>
            <person name="Fiebig A."/>
        </authorList>
    </citation>
    <scope>NUCLEOTIDE SEQUENCE [LARGE SCALE GENOMIC DNA]</scope>
    <source>
        <strain evidence="4 5">DFL-43</strain>
    </source>
</reference>
<keyword evidence="3" id="KW-0963">Cytoplasm</keyword>
<sequence length="219" mass="23172">MSESTSILKLMSWLSPVFPTGGFAYSAGLEQAVATGHVADLPSLRDWVSAQISHGGLWNDAVLMSEAHRHAADPEKIAELADLAIALCAANERLRETQDQGTSFLQAAAHWIDQAKLPGQGTPLCVAVGVAAGLEKIDRQLSIAAYLHAFVSNQLQCAIRLSVTGQNGAADLLARLEPVIADCAGRAAVATLDDIGSSAFIADTMAMRHETLEPRLFLS</sequence>
<dbReference type="PANTHER" id="PTHR33620:SF1">
    <property type="entry name" value="UREASE ACCESSORY PROTEIN F"/>
    <property type="match status" value="1"/>
</dbReference>
<dbReference type="HOGENOM" id="CLU_049215_2_0_5"/>
<keyword evidence="2 3" id="KW-0143">Chaperone</keyword>
<proteinExistence type="inferred from homology"/>
<dbReference type="Gene3D" id="1.10.4190.10">
    <property type="entry name" value="Urease accessory protein UreF"/>
    <property type="match status" value="1"/>
</dbReference>
<reference evidence="4 5" key="1">
    <citation type="submission" date="2007-10" db="EMBL/GenBank/DDBJ databases">
        <authorList>
            <person name="Wagner-Dobler I."/>
            <person name="Ferriera S."/>
            <person name="Johnson J."/>
            <person name="Kravitz S."/>
            <person name="Beeson K."/>
            <person name="Sutton G."/>
            <person name="Rogers Y.-H."/>
            <person name="Friedman R."/>
            <person name="Frazier M."/>
            <person name="Venter J.C."/>
        </authorList>
    </citation>
    <scope>NUCLEOTIDE SEQUENCE [LARGE SCALE GENOMIC DNA]</scope>
    <source>
        <strain evidence="4 5">DFL-43</strain>
    </source>
</reference>
<comment type="caution">
    <text evidence="4">The sequence shown here is derived from an EMBL/GenBank/DDBJ whole genome shotgun (WGS) entry which is preliminary data.</text>
</comment>